<comment type="cofactor">
    <cofactor evidence="1">
        <name>a divalent metal cation</name>
        <dbReference type="ChEBI" id="CHEBI:60240"/>
    </cofactor>
</comment>
<evidence type="ECO:0000313" key="5">
    <source>
        <dbReference type="Proteomes" id="UP001159427"/>
    </source>
</evidence>
<evidence type="ECO:0000259" key="3">
    <source>
        <dbReference type="Pfam" id="PF13359"/>
    </source>
</evidence>
<evidence type="ECO:0000256" key="2">
    <source>
        <dbReference type="ARBA" id="ARBA00022723"/>
    </source>
</evidence>
<dbReference type="InterPro" id="IPR027806">
    <property type="entry name" value="HARBI1_dom"/>
</dbReference>
<reference evidence="4 5" key="1">
    <citation type="submission" date="2022-05" db="EMBL/GenBank/DDBJ databases">
        <authorList>
            <consortium name="Genoscope - CEA"/>
            <person name="William W."/>
        </authorList>
    </citation>
    <scope>NUCLEOTIDE SEQUENCE [LARGE SCALE GENOMIC DNA]</scope>
</reference>
<feature type="domain" description="DDE Tnp4" evidence="3">
    <location>
        <begin position="2"/>
        <end position="103"/>
    </location>
</feature>
<keyword evidence="2" id="KW-0479">Metal-binding</keyword>
<dbReference type="Pfam" id="PF13359">
    <property type="entry name" value="DDE_Tnp_4"/>
    <property type="match status" value="1"/>
</dbReference>
<gene>
    <name evidence="4" type="ORF">PEVE_00043924</name>
</gene>
<keyword evidence="5" id="KW-1185">Reference proteome</keyword>
<proteinExistence type="predicted"/>
<evidence type="ECO:0000256" key="1">
    <source>
        <dbReference type="ARBA" id="ARBA00001968"/>
    </source>
</evidence>
<protein>
    <recommendedName>
        <fullName evidence="3">DDE Tnp4 domain-containing protein</fullName>
    </recommendedName>
</protein>
<dbReference type="Proteomes" id="UP001159427">
    <property type="component" value="Unassembled WGS sequence"/>
</dbReference>
<name>A0ABN8LS98_9CNID</name>
<dbReference type="EMBL" id="CALNXI010000091">
    <property type="protein sequence ID" value="CAH3018599.1"/>
    <property type="molecule type" value="Genomic_DNA"/>
</dbReference>
<organism evidence="4 5">
    <name type="scientific">Porites evermanni</name>
    <dbReference type="NCBI Taxonomy" id="104178"/>
    <lineage>
        <taxon>Eukaryota</taxon>
        <taxon>Metazoa</taxon>
        <taxon>Cnidaria</taxon>
        <taxon>Anthozoa</taxon>
        <taxon>Hexacorallia</taxon>
        <taxon>Scleractinia</taxon>
        <taxon>Fungiina</taxon>
        <taxon>Poritidae</taxon>
        <taxon>Porites</taxon>
    </lineage>
</organism>
<evidence type="ECO:0000313" key="4">
    <source>
        <dbReference type="EMBL" id="CAH3018599.1"/>
    </source>
</evidence>
<comment type="caution">
    <text evidence="4">The sequence shown here is derived from an EMBL/GenBank/DDBJ whole genome shotgun (WGS) entry which is preliminary data.</text>
</comment>
<sequence length="129" mass="14727">MLADSQLLHDLHQFAYNPAGQAVCVYGDPAYPLRVQMQGPFRYGVLTPQMQQYNTEMSAVRSSVEWLFGDVINSFKFNDFKKDLKLFLSSVGKIYVVSVILRNAMTCLYGNMTSEFFDLRPPTLDTYFG</sequence>
<accession>A0ABN8LS98</accession>